<dbReference type="OrthoDB" id="9812295at2"/>
<evidence type="ECO:0000313" key="3">
    <source>
        <dbReference type="Proteomes" id="UP000487268"/>
    </source>
</evidence>
<dbReference type="EMBL" id="WEGH01000001">
    <property type="protein sequence ID" value="MQY03725.1"/>
    <property type="molecule type" value="Genomic_DNA"/>
</dbReference>
<sequence length="205" mass="21855">MITIAVVLASTRPGRRGRAVAEWALGHAAARADARFELVDLAEIDLPPLDEPLPPATGRYTHEHTRSWARTVAAYDGFLFVTPEYNHSAPGTLKNALDRVHAEWNNKAAGFVSYGFDGGVRAVEALRPVLGALQIADVSAQVALSLHHDFTDFTDFTPAEHQTAALTSTLDQLVAWSTALATLRPAARPATADGAALSPAAREAP</sequence>
<dbReference type="PANTHER" id="PTHR30543">
    <property type="entry name" value="CHROMATE REDUCTASE"/>
    <property type="match status" value="1"/>
</dbReference>
<protein>
    <submittedName>
        <fullName evidence="2">2-hydroxy-1,4-benzoquinone reductase</fullName>
        <ecNumber evidence="2">1.6.5.7</ecNumber>
    </submittedName>
</protein>
<reference evidence="2 3" key="1">
    <citation type="submission" date="2019-10" db="EMBL/GenBank/DDBJ databases">
        <title>Actinomadura rubteroloni sp. nov. and Actinomadura macrotermitis sp. nov., isolated from the gut of fungus growing-termite Macrotermes natalensis.</title>
        <authorList>
            <person name="Benndorf R."/>
            <person name="Martin K."/>
            <person name="Kuefner M."/>
            <person name="De Beer W."/>
            <person name="Kaster A.-K."/>
            <person name="Vollmers J."/>
            <person name="Poulsen M."/>
            <person name="Beemelmanns C."/>
        </authorList>
    </citation>
    <scope>NUCLEOTIDE SEQUENCE [LARGE SCALE GENOMIC DNA]</scope>
    <source>
        <strain evidence="2 3">RB68</strain>
    </source>
</reference>
<dbReference type="PANTHER" id="PTHR30543:SF21">
    <property type="entry name" value="NAD(P)H-DEPENDENT FMN REDUCTASE LOT6"/>
    <property type="match status" value="1"/>
</dbReference>
<organism evidence="2 3">
    <name type="scientific">Actinomadura macrotermitis</name>
    <dbReference type="NCBI Taxonomy" id="2585200"/>
    <lineage>
        <taxon>Bacteria</taxon>
        <taxon>Bacillati</taxon>
        <taxon>Actinomycetota</taxon>
        <taxon>Actinomycetes</taxon>
        <taxon>Streptosporangiales</taxon>
        <taxon>Thermomonosporaceae</taxon>
        <taxon>Actinomadura</taxon>
    </lineage>
</organism>
<accession>A0A7K0BRA0</accession>
<feature type="domain" description="NADPH-dependent FMN reductase-like" evidence="1">
    <location>
        <begin position="3"/>
        <end position="147"/>
    </location>
</feature>
<comment type="caution">
    <text evidence="2">The sequence shown here is derived from an EMBL/GenBank/DDBJ whole genome shotgun (WGS) entry which is preliminary data.</text>
</comment>
<dbReference type="GO" id="GO:0010181">
    <property type="term" value="F:FMN binding"/>
    <property type="evidence" value="ECO:0007669"/>
    <property type="project" value="TreeGrafter"/>
</dbReference>
<dbReference type="GO" id="GO:0050625">
    <property type="term" value="F:2-hydroxy-1,4-benzoquinone reductase (NADH) activity"/>
    <property type="evidence" value="ECO:0007669"/>
    <property type="project" value="UniProtKB-EC"/>
</dbReference>
<dbReference type="InterPro" id="IPR050712">
    <property type="entry name" value="NAD(P)H-dep_reductase"/>
</dbReference>
<dbReference type="Gene3D" id="3.40.50.360">
    <property type="match status" value="1"/>
</dbReference>
<dbReference type="EC" id="1.6.5.7" evidence="2"/>
<dbReference type="Proteomes" id="UP000487268">
    <property type="component" value="Unassembled WGS sequence"/>
</dbReference>
<dbReference type="InterPro" id="IPR029039">
    <property type="entry name" value="Flavoprotein-like_sf"/>
</dbReference>
<name>A0A7K0BRA0_9ACTN</name>
<keyword evidence="3" id="KW-1185">Reference proteome</keyword>
<dbReference type="InterPro" id="IPR005025">
    <property type="entry name" value="FMN_Rdtase-like_dom"/>
</dbReference>
<dbReference type="Pfam" id="PF03358">
    <property type="entry name" value="FMN_red"/>
    <property type="match status" value="1"/>
</dbReference>
<evidence type="ECO:0000259" key="1">
    <source>
        <dbReference type="Pfam" id="PF03358"/>
    </source>
</evidence>
<keyword evidence="2" id="KW-0560">Oxidoreductase</keyword>
<dbReference type="AlphaFoldDB" id="A0A7K0BRA0"/>
<gene>
    <name evidence="2" type="ORF">ACRB68_17700</name>
</gene>
<dbReference type="RefSeq" id="WP_153531602.1">
    <property type="nucleotide sequence ID" value="NZ_WEGH01000001.1"/>
</dbReference>
<proteinExistence type="predicted"/>
<evidence type="ECO:0000313" key="2">
    <source>
        <dbReference type="EMBL" id="MQY03725.1"/>
    </source>
</evidence>
<dbReference type="SUPFAM" id="SSF52218">
    <property type="entry name" value="Flavoproteins"/>
    <property type="match status" value="1"/>
</dbReference>
<dbReference type="GO" id="GO:0005829">
    <property type="term" value="C:cytosol"/>
    <property type="evidence" value="ECO:0007669"/>
    <property type="project" value="TreeGrafter"/>
</dbReference>